<name>A0ABQ9JZJ1_9CUCU</name>
<protein>
    <submittedName>
        <fullName evidence="2">Uncharacterized protein</fullName>
    </submittedName>
</protein>
<dbReference type="Gene3D" id="1.20.1390.10">
    <property type="entry name" value="PWI domain"/>
    <property type="match status" value="1"/>
</dbReference>
<comment type="caution">
    <text evidence="2">The sequence shown here is derived from an EMBL/GenBank/DDBJ whole genome shotgun (WGS) entry which is preliminary data.</text>
</comment>
<gene>
    <name evidence="2" type="ORF">NQ317_014331</name>
</gene>
<evidence type="ECO:0000256" key="1">
    <source>
        <dbReference type="SAM" id="MobiDB-lite"/>
    </source>
</evidence>
<feature type="compositionally biased region" description="Basic and acidic residues" evidence="1">
    <location>
        <begin position="85"/>
        <end position="123"/>
    </location>
</feature>
<evidence type="ECO:0000313" key="3">
    <source>
        <dbReference type="Proteomes" id="UP001162164"/>
    </source>
</evidence>
<reference evidence="2" key="1">
    <citation type="journal article" date="2023" name="Insect Mol. Biol.">
        <title>Genome sequencing provides insights into the evolution of gene families encoding plant cell wall-degrading enzymes in longhorned beetles.</title>
        <authorList>
            <person name="Shin N.R."/>
            <person name="Okamura Y."/>
            <person name="Kirsch R."/>
            <person name="Pauchet Y."/>
        </authorList>
    </citation>
    <scope>NUCLEOTIDE SEQUENCE</scope>
    <source>
        <strain evidence="2">MMC_N1</strain>
    </source>
</reference>
<accession>A0ABQ9JZJ1</accession>
<dbReference type="EMBL" id="JAPWTJ010000097">
    <property type="protein sequence ID" value="KAJ8983034.1"/>
    <property type="molecule type" value="Genomic_DNA"/>
</dbReference>
<proteinExistence type="predicted"/>
<organism evidence="2 3">
    <name type="scientific">Molorchus minor</name>
    <dbReference type="NCBI Taxonomy" id="1323400"/>
    <lineage>
        <taxon>Eukaryota</taxon>
        <taxon>Metazoa</taxon>
        <taxon>Ecdysozoa</taxon>
        <taxon>Arthropoda</taxon>
        <taxon>Hexapoda</taxon>
        <taxon>Insecta</taxon>
        <taxon>Pterygota</taxon>
        <taxon>Neoptera</taxon>
        <taxon>Endopterygota</taxon>
        <taxon>Coleoptera</taxon>
        <taxon>Polyphaga</taxon>
        <taxon>Cucujiformia</taxon>
        <taxon>Chrysomeloidea</taxon>
        <taxon>Cerambycidae</taxon>
        <taxon>Lamiinae</taxon>
        <taxon>Monochamini</taxon>
        <taxon>Molorchus</taxon>
    </lineage>
</organism>
<sequence length="162" mass="18333">MSSLSRRDIDDLKPSLDKLVHKIIGTGDSSVLRTTVDCLSSGYDRRKTADKLGSYLDSKKASRLAEKIFDLIDDHRASHRSKKRSHDDDRERDSKRSKTNSRHDNKESDRVRGKPETTEKKMYEPPPSKNNVSIANLTIPPPSIYGIPMGLLNRGMLTKQGR</sequence>
<keyword evidence="3" id="KW-1185">Reference proteome</keyword>
<feature type="region of interest" description="Disordered" evidence="1">
    <location>
        <begin position="72"/>
        <end position="135"/>
    </location>
</feature>
<evidence type="ECO:0000313" key="2">
    <source>
        <dbReference type="EMBL" id="KAJ8983034.1"/>
    </source>
</evidence>
<dbReference type="Proteomes" id="UP001162164">
    <property type="component" value="Unassembled WGS sequence"/>
</dbReference>